<dbReference type="AlphaFoldDB" id="A0ABD2AMQ5"/>
<proteinExistence type="predicted"/>
<name>A0ABD2AMQ5_VESMC</name>
<evidence type="ECO:0000313" key="2">
    <source>
        <dbReference type="Proteomes" id="UP001607303"/>
    </source>
</evidence>
<dbReference type="Proteomes" id="UP001607303">
    <property type="component" value="Unassembled WGS sequence"/>
</dbReference>
<reference evidence="1 2" key="1">
    <citation type="journal article" date="2024" name="Ann. Entomol. Soc. Am.">
        <title>Genomic analyses of the southern and eastern yellowjacket wasps (Hymenoptera: Vespidae) reveal evolutionary signatures of social life.</title>
        <authorList>
            <person name="Catto M.A."/>
            <person name="Caine P.B."/>
            <person name="Orr S.E."/>
            <person name="Hunt B.G."/>
            <person name="Goodisman M.A.D."/>
        </authorList>
    </citation>
    <scope>NUCLEOTIDE SEQUENCE [LARGE SCALE GENOMIC DNA]</scope>
    <source>
        <strain evidence="1">232</strain>
        <tissue evidence="1">Head and thorax</tissue>
    </source>
</reference>
<gene>
    <name evidence="1" type="ORF">V1477_020724</name>
</gene>
<evidence type="ECO:0000313" key="1">
    <source>
        <dbReference type="EMBL" id="KAL2721904.1"/>
    </source>
</evidence>
<keyword evidence="2" id="KW-1185">Reference proteome</keyword>
<sequence length="255" mass="29048">MTQDTCVLVSSMIIRLRIPSDEQIVSEQCTVLTSLTSKLLVAGSPSPRIAKNVSLMLPVRYARETTKIERHKADRDLQQNHMKPYCLQVLFSEKLLCTEQNCNYREHKKRQKVTQVNVTSPGKLLFPVKTPYSQRFITGAYEMTGGGAYEMTGGGTSKRAPPHKLLFPAGNRNSHEVARVNVLSPSKLLFPVGNRNSQEHMEGEEVARTDVLPPDKLLFPVKNFNSQFSFPSRYYSYTFLIKKLHFMRSHARTER</sequence>
<comment type="caution">
    <text evidence="1">The sequence shown here is derived from an EMBL/GenBank/DDBJ whole genome shotgun (WGS) entry which is preliminary data.</text>
</comment>
<organism evidence="1 2">
    <name type="scientific">Vespula maculifrons</name>
    <name type="common">Eastern yellow jacket</name>
    <name type="synonym">Wasp</name>
    <dbReference type="NCBI Taxonomy" id="7453"/>
    <lineage>
        <taxon>Eukaryota</taxon>
        <taxon>Metazoa</taxon>
        <taxon>Ecdysozoa</taxon>
        <taxon>Arthropoda</taxon>
        <taxon>Hexapoda</taxon>
        <taxon>Insecta</taxon>
        <taxon>Pterygota</taxon>
        <taxon>Neoptera</taxon>
        <taxon>Endopterygota</taxon>
        <taxon>Hymenoptera</taxon>
        <taxon>Apocrita</taxon>
        <taxon>Aculeata</taxon>
        <taxon>Vespoidea</taxon>
        <taxon>Vespidae</taxon>
        <taxon>Vespinae</taxon>
        <taxon>Vespula</taxon>
    </lineage>
</organism>
<accession>A0ABD2AMQ5</accession>
<protein>
    <submittedName>
        <fullName evidence="1">Uncharacterized protein</fullName>
    </submittedName>
</protein>
<dbReference type="EMBL" id="JAYRBN010000116">
    <property type="protein sequence ID" value="KAL2721904.1"/>
    <property type="molecule type" value="Genomic_DNA"/>
</dbReference>